<evidence type="ECO:0000256" key="7">
    <source>
        <dbReference type="ARBA" id="ARBA00023239"/>
    </source>
</evidence>
<comment type="function">
    <text evidence="1 9">The alpha subunit is responsible for the aldol cleavage of indoleglycerol phosphate to indole and glyceraldehyde 3-phosphate.</text>
</comment>
<dbReference type="UniPathway" id="UPA00035">
    <property type="reaction ID" value="UER00044"/>
</dbReference>
<evidence type="ECO:0000256" key="3">
    <source>
        <dbReference type="ARBA" id="ARBA00011270"/>
    </source>
</evidence>
<dbReference type="SUPFAM" id="SSF51366">
    <property type="entry name" value="Ribulose-phoshate binding barrel"/>
    <property type="match status" value="1"/>
</dbReference>
<sequence length="272" mass="29447">MNNRFEKRFAKLKERNEGAFMPFVTLCDPDKATSLEILKSLLKGGADALELGFPFSDPCADGPIIQNADKRALNSGATTDDFFEVIKDFRRVDDEIPISILVYANVVVARGIRKFFEDAAAAGIDAVLIPDIPSNMLHTSGDFEQAAKDAGINTVLIAPPNASDEILETISRHSKGYTYVLSRYGITGTENTFGKPVRVIEKIKELGGAAPVLGFGISTPEHVKKAIEIGAEGAIAGSACVKIIEENLHGLPLMFSKLEEYVRSMKAATLRS</sequence>
<dbReference type="HAMAP" id="MF_00131">
    <property type="entry name" value="Trp_synth_alpha"/>
    <property type="match status" value="1"/>
</dbReference>
<proteinExistence type="inferred from homology"/>
<feature type="active site" description="Proton acceptor" evidence="9">
    <location>
        <position position="61"/>
    </location>
</feature>
<evidence type="ECO:0000313" key="12">
    <source>
        <dbReference type="Proteomes" id="UP000242432"/>
    </source>
</evidence>
<dbReference type="Proteomes" id="UP000242432">
    <property type="component" value="Unassembled WGS sequence"/>
</dbReference>
<evidence type="ECO:0000256" key="1">
    <source>
        <dbReference type="ARBA" id="ARBA00003365"/>
    </source>
</evidence>
<dbReference type="AlphaFoldDB" id="A0A1T4V9N7"/>
<comment type="pathway">
    <text evidence="2 9">Amino-acid biosynthesis; L-tryptophan biosynthesis; L-tryptophan from chorismate: step 5/5.</text>
</comment>
<evidence type="ECO:0000256" key="6">
    <source>
        <dbReference type="ARBA" id="ARBA00023141"/>
    </source>
</evidence>
<keyword evidence="6 9" id="KW-0057">Aromatic amino acid biosynthesis</keyword>
<organism evidence="11 12">
    <name type="scientific">Succinivibrio dextrinosolvens DSM 3072</name>
    <dbReference type="NCBI Taxonomy" id="1123324"/>
    <lineage>
        <taxon>Bacteria</taxon>
        <taxon>Pseudomonadati</taxon>
        <taxon>Pseudomonadota</taxon>
        <taxon>Gammaproteobacteria</taxon>
        <taxon>Aeromonadales</taxon>
        <taxon>Succinivibrionaceae</taxon>
        <taxon>Succinivibrio</taxon>
    </lineage>
</organism>
<dbReference type="Gene3D" id="3.20.20.70">
    <property type="entry name" value="Aldolase class I"/>
    <property type="match status" value="1"/>
</dbReference>
<dbReference type="RefSeq" id="WP_078928614.1">
    <property type="nucleotide sequence ID" value="NZ_FUXX01000015.1"/>
</dbReference>
<dbReference type="FunFam" id="3.20.20.70:FF:000037">
    <property type="entry name" value="Tryptophan synthase alpha chain"/>
    <property type="match status" value="1"/>
</dbReference>
<feature type="active site" description="Proton acceptor" evidence="9">
    <location>
        <position position="50"/>
    </location>
</feature>
<dbReference type="EC" id="4.2.1.20" evidence="9"/>
<dbReference type="CDD" id="cd04724">
    <property type="entry name" value="Tryptophan_synthase_alpha"/>
    <property type="match status" value="1"/>
</dbReference>
<keyword evidence="7 9" id="KW-0456">Lyase</keyword>
<dbReference type="GO" id="GO:0004834">
    <property type="term" value="F:tryptophan synthase activity"/>
    <property type="evidence" value="ECO:0007669"/>
    <property type="project" value="UniProtKB-UniRule"/>
</dbReference>
<dbReference type="GO" id="GO:0005829">
    <property type="term" value="C:cytosol"/>
    <property type="evidence" value="ECO:0007669"/>
    <property type="project" value="TreeGrafter"/>
</dbReference>
<dbReference type="InterPro" id="IPR013785">
    <property type="entry name" value="Aldolase_TIM"/>
</dbReference>
<reference evidence="12" key="1">
    <citation type="submission" date="2017-02" db="EMBL/GenBank/DDBJ databases">
        <authorList>
            <person name="Varghese N."/>
            <person name="Submissions S."/>
        </authorList>
    </citation>
    <scope>NUCLEOTIDE SEQUENCE [LARGE SCALE GENOMIC DNA]</scope>
    <source>
        <strain evidence="12">DSM 3072</strain>
    </source>
</reference>
<name>A0A1T4V9N7_9GAMM</name>
<accession>A0A1T4V9N7</accession>
<keyword evidence="5 9" id="KW-0822">Tryptophan biosynthesis</keyword>
<evidence type="ECO:0000256" key="5">
    <source>
        <dbReference type="ARBA" id="ARBA00022822"/>
    </source>
</evidence>
<keyword evidence="4 9" id="KW-0028">Amino-acid biosynthesis</keyword>
<dbReference type="NCBIfam" id="TIGR00262">
    <property type="entry name" value="trpA"/>
    <property type="match status" value="1"/>
</dbReference>
<evidence type="ECO:0000256" key="10">
    <source>
        <dbReference type="RuleBase" id="RU003662"/>
    </source>
</evidence>
<dbReference type="Pfam" id="PF00290">
    <property type="entry name" value="Trp_syntA"/>
    <property type="match status" value="1"/>
</dbReference>
<protein>
    <recommendedName>
        <fullName evidence="9">Tryptophan synthase alpha chain</fullName>
        <ecNumber evidence="9">4.2.1.20</ecNumber>
    </recommendedName>
</protein>
<evidence type="ECO:0000256" key="9">
    <source>
        <dbReference type="HAMAP-Rule" id="MF_00131"/>
    </source>
</evidence>
<dbReference type="STRING" id="83771.SAMN02910357_01308"/>
<dbReference type="InterPro" id="IPR011060">
    <property type="entry name" value="RibuloseP-bd_barrel"/>
</dbReference>
<evidence type="ECO:0000256" key="8">
    <source>
        <dbReference type="ARBA" id="ARBA00049047"/>
    </source>
</evidence>
<dbReference type="EMBL" id="FUXX01000015">
    <property type="protein sequence ID" value="SKA61622.1"/>
    <property type="molecule type" value="Genomic_DNA"/>
</dbReference>
<evidence type="ECO:0000256" key="4">
    <source>
        <dbReference type="ARBA" id="ARBA00022605"/>
    </source>
</evidence>
<comment type="subunit">
    <text evidence="3 9">Tetramer of two alpha and two beta chains.</text>
</comment>
<comment type="catalytic activity">
    <reaction evidence="8 9">
        <text>(1S,2R)-1-C-(indol-3-yl)glycerol 3-phosphate + L-serine = D-glyceraldehyde 3-phosphate + L-tryptophan + H2O</text>
        <dbReference type="Rhea" id="RHEA:10532"/>
        <dbReference type="ChEBI" id="CHEBI:15377"/>
        <dbReference type="ChEBI" id="CHEBI:33384"/>
        <dbReference type="ChEBI" id="CHEBI:57912"/>
        <dbReference type="ChEBI" id="CHEBI:58866"/>
        <dbReference type="ChEBI" id="CHEBI:59776"/>
        <dbReference type="EC" id="4.2.1.20"/>
    </reaction>
</comment>
<dbReference type="InterPro" id="IPR002028">
    <property type="entry name" value="Trp_synthase_suA"/>
</dbReference>
<evidence type="ECO:0000313" key="11">
    <source>
        <dbReference type="EMBL" id="SKA61622.1"/>
    </source>
</evidence>
<dbReference type="PANTHER" id="PTHR43406">
    <property type="entry name" value="TRYPTOPHAN SYNTHASE, ALPHA CHAIN"/>
    <property type="match status" value="1"/>
</dbReference>
<keyword evidence="12" id="KW-1185">Reference proteome</keyword>
<evidence type="ECO:0000256" key="2">
    <source>
        <dbReference type="ARBA" id="ARBA00004733"/>
    </source>
</evidence>
<comment type="similarity">
    <text evidence="9 10">Belongs to the TrpA family.</text>
</comment>
<gene>
    <name evidence="9" type="primary">trpA</name>
    <name evidence="11" type="ORF">SAMN02745213_01114</name>
</gene>
<dbReference type="PANTHER" id="PTHR43406:SF1">
    <property type="entry name" value="TRYPTOPHAN SYNTHASE ALPHA CHAIN, CHLOROPLASTIC"/>
    <property type="match status" value="1"/>
</dbReference>